<dbReference type="Gene3D" id="1.10.10.60">
    <property type="entry name" value="Homeodomain-like"/>
    <property type="match status" value="1"/>
</dbReference>
<dbReference type="InterPro" id="IPR007889">
    <property type="entry name" value="HTH_Psq"/>
</dbReference>
<evidence type="ECO:0000256" key="3">
    <source>
        <dbReference type="SAM" id="MobiDB-lite"/>
    </source>
</evidence>
<evidence type="ECO:0000256" key="2">
    <source>
        <dbReference type="ARBA" id="ARBA00023157"/>
    </source>
</evidence>
<dbReference type="OrthoDB" id="10059102at2759"/>
<dbReference type="Proteomes" id="UP000678499">
    <property type="component" value="Unassembled WGS sequence"/>
</dbReference>
<feature type="region of interest" description="Disordered" evidence="3">
    <location>
        <begin position="123"/>
        <end position="158"/>
    </location>
</feature>
<name>A0A7R9BSL0_9CRUS</name>
<dbReference type="GO" id="GO:0004252">
    <property type="term" value="F:serine-type endopeptidase activity"/>
    <property type="evidence" value="ECO:0007669"/>
    <property type="project" value="InterPro"/>
</dbReference>
<gene>
    <name evidence="5" type="ORF">NMOB1V02_LOCUS7086</name>
</gene>
<dbReference type="Pfam" id="PF00089">
    <property type="entry name" value="Trypsin"/>
    <property type="match status" value="1"/>
</dbReference>
<feature type="domain" description="Peptidase S1" evidence="4">
    <location>
        <begin position="168"/>
        <end position="251"/>
    </location>
</feature>
<dbReference type="InterPro" id="IPR009057">
    <property type="entry name" value="Homeodomain-like_sf"/>
</dbReference>
<dbReference type="Gene3D" id="2.40.10.10">
    <property type="entry name" value="Trypsin-like serine proteases"/>
    <property type="match status" value="1"/>
</dbReference>
<evidence type="ECO:0000259" key="4">
    <source>
        <dbReference type="PROSITE" id="PS50240"/>
    </source>
</evidence>
<dbReference type="Pfam" id="PF04218">
    <property type="entry name" value="CENP-B_N"/>
    <property type="match status" value="1"/>
</dbReference>
<accession>A0A7R9BSL0</accession>
<dbReference type="SUPFAM" id="SSF50494">
    <property type="entry name" value="Trypsin-like serine proteases"/>
    <property type="match status" value="1"/>
</dbReference>
<keyword evidence="6" id="KW-1185">Reference proteome</keyword>
<comment type="subcellular location">
    <subcellularLocation>
        <location evidence="1">Nucleus</location>
    </subcellularLocation>
</comment>
<dbReference type="PROSITE" id="PS00134">
    <property type="entry name" value="TRYPSIN_HIS"/>
    <property type="match status" value="1"/>
</dbReference>
<sequence length="251" mass="27602">MPKSSAAKKRKVFTLEDKKSIIERLQNGERQIDLASEFGIAKSTIGTIWPSAGDDEKLVLKSTVIKETLTKWNEVQTIFKEQHPNNIQVQQALDVLDSVCGRHLTAILKSREKQSTIKSFFSPDKAVPSMDQAGPSGHKSQPCKRANDSKTNRQGAAGVSRVNVTSKIVGGEIASQGQFPYQVSLQTIKNRQHFCGGAIYNENFVVTAAHCCGQKASLFVVVAGATDLDKDILTTAQVIPVRRRIKHPKYL</sequence>
<evidence type="ECO:0000313" key="6">
    <source>
        <dbReference type="Proteomes" id="UP000678499"/>
    </source>
</evidence>
<dbReference type="GO" id="GO:0006508">
    <property type="term" value="P:proteolysis"/>
    <property type="evidence" value="ECO:0007669"/>
    <property type="project" value="InterPro"/>
</dbReference>
<reference evidence="5" key="1">
    <citation type="submission" date="2020-11" db="EMBL/GenBank/DDBJ databases">
        <authorList>
            <person name="Tran Van P."/>
        </authorList>
    </citation>
    <scope>NUCLEOTIDE SEQUENCE</scope>
</reference>
<dbReference type="PROSITE" id="PS50240">
    <property type="entry name" value="TRYPSIN_DOM"/>
    <property type="match status" value="1"/>
</dbReference>
<evidence type="ECO:0000256" key="1">
    <source>
        <dbReference type="ARBA" id="ARBA00004123"/>
    </source>
</evidence>
<dbReference type="InterPro" id="IPR018114">
    <property type="entry name" value="TRYPSIN_HIS"/>
</dbReference>
<dbReference type="InterPro" id="IPR043504">
    <property type="entry name" value="Peptidase_S1_PA_chymotrypsin"/>
</dbReference>
<dbReference type="SUPFAM" id="SSF46689">
    <property type="entry name" value="Homeodomain-like"/>
    <property type="match status" value="1"/>
</dbReference>
<keyword evidence="2" id="KW-1015">Disulfide bond</keyword>
<dbReference type="AlphaFoldDB" id="A0A7R9BSL0"/>
<dbReference type="EMBL" id="CAJPEX010001631">
    <property type="protein sequence ID" value="CAG0919565.1"/>
    <property type="molecule type" value="Genomic_DNA"/>
</dbReference>
<organism evidence="5">
    <name type="scientific">Notodromas monacha</name>
    <dbReference type="NCBI Taxonomy" id="399045"/>
    <lineage>
        <taxon>Eukaryota</taxon>
        <taxon>Metazoa</taxon>
        <taxon>Ecdysozoa</taxon>
        <taxon>Arthropoda</taxon>
        <taxon>Crustacea</taxon>
        <taxon>Oligostraca</taxon>
        <taxon>Ostracoda</taxon>
        <taxon>Podocopa</taxon>
        <taxon>Podocopida</taxon>
        <taxon>Cypridocopina</taxon>
        <taxon>Cypridoidea</taxon>
        <taxon>Cyprididae</taxon>
        <taxon>Notodromas</taxon>
    </lineage>
</organism>
<dbReference type="GO" id="GO:0003677">
    <property type="term" value="F:DNA binding"/>
    <property type="evidence" value="ECO:0007669"/>
    <property type="project" value="InterPro"/>
</dbReference>
<protein>
    <recommendedName>
        <fullName evidence="4">Peptidase S1 domain-containing protein</fullName>
    </recommendedName>
</protein>
<dbReference type="InterPro" id="IPR001254">
    <property type="entry name" value="Trypsin_dom"/>
</dbReference>
<dbReference type="PANTHER" id="PTHR24252:SF7">
    <property type="entry name" value="HYALIN"/>
    <property type="match status" value="1"/>
</dbReference>
<proteinExistence type="predicted"/>
<dbReference type="PANTHER" id="PTHR24252">
    <property type="entry name" value="ACROSIN-RELATED"/>
    <property type="match status" value="1"/>
</dbReference>
<evidence type="ECO:0000313" key="5">
    <source>
        <dbReference type="EMBL" id="CAD7279413.1"/>
    </source>
</evidence>
<dbReference type="InterPro" id="IPR009003">
    <property type="entry name" value="Peptidase_S1_PA"/>
</dbReference>
<dbReference type="EMBL" id="OA883668">
    <property type="protein sequence ID" value="CAD7279413.1"/>
    <property type="molecule type" value="Genomic_DNA"/>
</dbReference>
<dbReference type="GO" id="GO:0005634">
    <property type="term" value="C:nucleus"/>
    <property type="evidence" value="ECO:0007669"/>
    <property type="project" value="UniProtKB-SubCell"/>
</dbReference>